<comment type="similarity">
    <text evidence="4 11">Belongs to the HisA/HisF family.</text>
</comment>
<dbReference type="InterPro" id="IPR023016">
    <property type="entry name" value="HisA/PriA"/>
</dbReference>
<evidence type="ECO:0000313" key="12">
    <source>
        <dbReference type="EMBL" id="BCU71360.1"/>
    </source>
</evidence>
<dbReference type="RefSeq" id="WP_221288071.1">
    <property type="nucleotide sequence ID" value="NZ_AP024597.1"/>
</dbReference>
<keyword evidence="8 11" id="KW-0028">Amino-acid biosynthesis</keyword>
<dbReference type="EC" id="5.3.1.16" evidence="5"/>
<dbReference type="GeneID" id="66164381"/>
<dbReference type="NCBIfam" id="NF010113">
    <property type="entry name" value="PRK13586.1"/>
    <property type="match status" value="1"/>
</dbReference>
<sequence length="230" mass="25557">MTIEIIPSIDISEGKAVKRIRGQRGSGLVLGDPLQIAKSIYNEGYDKVHIVDLDAAEGVGDNEGIIRRICKDVSFAHTQVGGGIRGLDKASRIINECKYVVVSTLPVTDPRKFEEIKEKIGKEKIILSIDYDEQGNVLIKGWKEKRDVKVYDMLSFDVYGFIFTYVPKEGTKGGIDEKIGSYTKQINKVKEYAGGVNTIDDLLKLKTLGFDYAIVGMSFYNGRLRGVKVV</sequence>
<reference evidence="12 13" key="1">
    <citation type="submission" date="2021-04" db="EMBL/GenBank/DDBJ databases">
        <title>Complete genome sequence of Stygiolobus sp. KN-1.</title>
        <authorList>
            <person name="Nakamura K."/>
            <person name="Sakai H."/>
            <person name="Kurosawa N."/>
        </authorList>
    </citation>
    <scope>NUCLEOTIDE SEQUENCE [LARGE SCALE GENOMIC DNA]</scope>
    <source>
        <strain evidence="12 13">KN-1</strain>
    </source>
</reference>
<dbReference type="EMBL" id="AP024597">
    <property type="protein sequence ID" value="BCU71360.1"/>
    <property type="molecule type" value="Genomic_DNA"/>
</dbReference>
<organism evidence="12 13">
    <name type="scientific">Stygiolobus caldivivus</name>
    <dbReference type="NCBI Taxonomy" id="2824673"/>
    <lineage>
        <taxon>Archaea</taxon>
        <taxon>Thermoproteota</taxon>
        <taxon>Thermoprotei</taxon>
        <taxon>Sulfolobales</taxon>
        <taxon>Sulfolobaceae</taxon>
        <taxon>Stygiolobus</taxon>
    </lineage>
</organism>
<proteinExistence type="inferred from homology"/>
<evidence type="ECO:0000256" key="2">
    <source>
        <dbReference type="ARBA" id="ARBA00004496"/>
    </source>
</evidence>
<evidence type="ECO:0000256" key="7">
    <source>
        <dbReference type="ARBA" id="ARBA00022490"/>
    </source>
</evidence>
<dbReference type="Gene3D" id="3.20.20.70">
    <property type="entry name" value="Aldolase class I"/>
    <property type="match status" value="1"/>
</dbReference>
<evidence type="ECO:0000256" key="8">
    <source>
        <dbReference type="ARBA" id="ARBA00022605"/>
    </source>
</evidence>
<comment type="subcellular location">
    <subcellularLocation>
        <location evidence="2">Cytoplasm</location>
    </subcellularLocation>
</comment>
<name>A0A8D5U967_9CREN</name>
<evidence type="ECO:0000313" key="13">
    <source>
        <dbReference type="Proteomes" id="UP000825123"/>
    </source>
</evidence>
<dbReference type="GO" id="GO:0000162">
    <property type="term" value="P:L-tryptophan biosynthetic process"/>
    <property type="evidence" value="ECO:0007669"/>
    <property type="project" value="TreeGrafter"/>
</dbReference>
<dbReference type="GO" id="GO:0000105">
    <property type="term" value="P:L-histidine biosynthetic process"/>
    <property type="evidence" value="ECO:0007669"/>
    <property type="project" value="UniProtKB-UniPathway"/>
</dbReference>
<dbReference type="Pfam" id="PF00977">
    <property type="entry name" value="His_biosynth"/>
    <property type="match status" value="1"/>
</dbReference>
<evidence type="ECO:0000256" key="4">
    <source>
        <dbReference type="ARBA" id="ARBA00009667"/>
    </source>
</evidence>
<dbReference type="GO" id="GO:0005737">
    <property type="term" value="C:cytoplasm"/>
    <property type="evidence" value="ECO:0007669"/>
    <property type="project" value="UniProtKB-SubCell"/>
</dbReference>
<dbReference type="PANTHER" id="PTHR43090">
    <property type="entry name" value="1-(5-PHOSPHORIBOSYL)-5-[(5-PHOSPHORIBOSYLAMINO)METHYLIDENEAMINO] IMIDAZOLE-4-CARBOXAMIDE ISOMERASE"/>
    <property type="match status" value="1"/>
</dbReference>
<dbReference type="UniPathway" id="UPA00031">
    <property type="reaction ID" value="UER00009"/>
</dbReference>
<accession>A0A8D5U967</accession>
<evidence type="ECO:0000256" key="5">
    <source>
        <dbReference type="ARBA" id="ARBA00012550"/>
    </source>
</evidence>
<evidence type="ECO:0000256" key="9">
    <source>
        <dbReference type="ARBA" id="ARBA00023102"/>
    </source>
</evidence>
<evidence type="ECO:0000256" key="3">
    <source>
        <dbReference type="ARBA" id="ARBA00005133"/>
    </source>
</evidence>
<gene>
    <name evidence="12" type="ORF">KN1_26570</name>
</gene>
<keyword evidence="13" id="KW-1185">Reference proteome</keyword>
<comment type="pathway">
    <text evidence="3">Amino-acid biosynthesis; L-histidine biosynthesis; L-histidine from 5-phospho-alpha-D-ribose 1-diphosphate: step 4/9.</text>
</comment>
<dbReference type="CDD" id="cd04732">
    <property type="entry name" value="HisA"/>
    <property type="match status" value="1"/>
</dbReference>
<dbReference type="InterPro" id="IPR044524">
    <property type="entry name" value="Isoase_HisA-like"/>
</dbReference>
<keyword evidence="9 11" id="KW-0368">Histidine biosynthesis</keyword>
<dbReference type="KEGG" id="csty:KN1_26570"/>
<dbReference type="InterPro" id="IPR011060">
    <property type="entry name" value="RibuloseP-bd_barrel"/>
</dbReference>
<dbReference type="GO" id="GO:0003949">
    <property type="term" value="F:1-(5-phosphoribosyl)-5-[(5-phosphoribosylamino)methylideneamino]imidazole-4-carboxamide isomerase activity"/>
    <property type="evidence" value="ECO:0007669"/>
    <property type="project" value="UniProtKB-EC"/>
</dbReference>
<dbReference type="InterPro" id="IPR013785">
    <property type="entry name" value="Aldolase_TIM"/>
</dbReference>
<dbReference type="SUPFAM" id="SSF51366">
    <property type="entry name" value="Ribulose-phoshate binding barrel"/>
    <property type="match status" value="1"/>
</dbReference>
<dbReference type="InterPro" id="IPR006062">
    <property type="entry name" value="His_biosynth"/>
</dbReference>
<keyword evidence="7" id="KW-0963">Cytoplasm</keyword>
<protein>
    <recommendedName>
        <fullName evidence="6">1-(5-phosphoribosyl)-5-[(5-phosphoribosylamino)methylideneamino] imidazole-4-carboxamide isomerase</fullName>
        <ecNumber evidence="5">5.3.1.16</ecNumber>
    </recommendedName>
</protein>
<evidence type="ECO:0000256" key="1">
    <source>
        <dbReference type="ARBA" id="ARBA00000901"/>
    </source>
</evidence>
<dbReference type="PANTHER" id="PTHR43090:SF2">
    <property type="entry name" value="1-(5-PHOSPHORIBOSYL)-5-[(5-PHOSPHORIBOSYLAMINO)METHYLIDENEAMINO] IMIDAZOLE-4-CARBOXAMIDE ISOMERASE"/>
    <property type="match status" value="1"/>
</dbReference>
<dbReference type="Proteomes" id="UP000825123">
    <property type="component" value="Chromosome"/>
</dbReference>
<evidence type="ECO:0000256" key="10">
    <source>
        <dbReference type="ARBA" id="ARBA00023235"/>
    </source>
</evidence>
<evidence type="ECO:0000256" key="6">
    <source>
        <dbReference type="ARBA" id="ARBA00018464"/>
    </source>
</evidence>
<comment type="catalytic activity">
    <reaction evidence="1">
        <text>1-(5-phospho-beta-D-ribosyl)-5-[(5-phospho-beta-D-ribosylamino)methylideneamino]imidazole-4-carboxamide = 5-[(5-phospho-1-deoxy-D-ribulos-1-ylimino)methylamino]-1-(5-phospho-beta-D-ribosyl)imidazole-4-carboxamide</text>
        <dbReference type="Rhea" id="RHEA:15469"/>
        <dbReference type="ChEBI" id="CHEBI:58435"/>
        <dbReference type="ChEBI" id="CHEBI:58525"/>
        <dbReference type="EC" id="5.3.1.16"/>
    </reaction>
</comment>
<keyword evidence="10 12" id="KW-0413">Isomerase</keyword>
<dbReference type="AlphaFoldDB" id="A0A8D5U967"/>
<evidence type="ECO:0000256" key="11">
    <source>
        <dbReference type="RuleBase" id="RU003657"/>
    </source>
</evidence>